<keyword evidence="3 5" id="KW-1133">Transmembrane helix</keyword>
<evidence type="ECO:0000256" key="1">
    <source>
        <dbReference type="ARBA" id="ARBA00004370"/>
    </source>
</evidence>
<evidence type="ECO:0000256" key="3">
    <source>
        <dbReference type="ARBA" id="ARBA00022989"/>
    </source>
</evidence>
<dbReference type="Proteomes" id="UP000190065">
    <property type="component" value="Unassembled WGS sequence"/>
</dbReference>
<proteinExistence type="predicted"/>
<dbReference type="PANTHER" id="PTHR30414">
    <property type="entry name" value="MINICONDUCTANCE MECHANOSENSITIVE CHANNEL YBDG"/>
    <property type="match status" value="1"/>
</dbReference>
<reference evidence="7 8" key="1">
    <citation type="submission" date="2017-02" db="EMBL/GenBank/DDBJ databases">
        <authorList>
            <person name="Peterson S.W."/>
        </authorList>
    </citation>
    <scope>NUCLEOTIDE SEQUENCE [LARGE SCALE GENOMIC DNA]</scope>
    <source>
        <strain evidence="7 8">ATCC 43324</strain>
    </source>
</reference>
<feature type="transmembrane region" description="Helical" evidence="5">
    <location>
        <begin position="31"/>
        <end position="53"/>
    </location>
</feature>
<organism evidence="7 8">
    <name type="scientific">Segatella oulorum</name>
    <dbReference type="NCBI Taxonomy" id="28136"/>
    <lineage>
        <taxon>Bacteria</taxon>
        <taxon>Pseudomonadati</taxon>
        <taxon>Bacteroidota</taxon>
        <taxon>Bacteroidia</taxon>
        <taxon>Bacteroidales</taxon>
        <taxon>Prevotellaceae</taxon>
        <taxon>Segatella</taxon>
    </lineage>
</organism>
<dbReference type="InterPro" id="IPR030192">
    <property type="entry name" value="YbdG"/>
</dbReference>
<dbReference type="GO" id="GO:0071470">
    <property type="term" value="P:cellular response to osmotic stress"/>
    <property type="evidence" value="ECO:0007669"/>
    <property type="project" value="InterPro"/>
</dbReference>
<feature type="transmembrane region" description="Helical" evidence="5">
    <location>
        <begin position="65"/>
        <end position="91"/>
    </location>
</feature>
<comment type="subcellular location">
    <subcellularLocation>
        <location evidence="1">Membrane</location>
    </subcellularLocation>
</comment>
<evidence type="ECO:0000256" key="4">
    <source>
        <dbReference type="ARBA" id="ARBA00023136"/>
    </source>
</evidence>
<dbReference type="AlphaFoldDB" id="A0A1T4RBP0"/>
<dbReference type="InterPro" id="IPR023408">
    <property type="entry name" value="MscS_beta-dom_sf"/>
</dbReference>
<dbReference type="Gene3D" id="2.30.30.60">
    <property type="match status" value="1"/>
</dbReference>
<feature type="domain" description="Mechanosensitive ion channel MscS" evidence="6">
    <location>
        <begin position="184"/>
        <end position="251"/>
    </location>
</feature>
<protein>
    <submittedName>
        <fullName evidence="7">Miniconductance mechanosensitive channel</fullName>
    </submittedName>
</protein>
<evidence type="ECO:0000256" key="5">
    <source>
        <dbReference type="SAM" id="Phobius"/>
    </source>
</evidence>
<dbReference type="eggNOG" id="COG0668">
    <property type="taxonomic scope" value="Bacteria"/>
</dbReference>
<dbReference type="InterPro" id="IPR010920">
    <property type="entry name" value="LSM_dom_sf"/>
</dbReference>
<feature type="transmembrane region" description="Helical" evidence="5">
    <location>
        <begin position="167"/>
        <end position="193"/>
    </location>
</feature>
<feature type="transmembrane region" description="Helical" evidence="5">
    <location>
        <begin position="142"/>
        <end position="161"/>
    </location>
</feature>
<feature type="transmembrane region" description="Helical" evidence="5">
    <location>
        <begin position="7"/>
        <end position="25"/>
    </location>
</feature>
<evidence type="ECO:0000256" key="2">
    <source>
        <dbReference type="ARBA" id="ARBA00022692"/>
    </source>
</evidence>
<dbReference type="GO" id="GO:0008381">
    <property type="term" value="F:mechanosensitive monoatomic ion channel activity"/>
    <property type="evidence" value="ECO:0007669"/>
    <property type="project" value="InterPro"/>
</dbReference>
<evidence type="ECO:0000259" key="6">
    <source>
        <dbReference type="Pfam" id="PF00924"/>
    </source>
</evidence>
<evidence type="ECO:0000313" key="7">
    <source>
        <dbReference type="EMBL" id="SKA13108.1"/>
    </source>
</evidence>
<name>A0A1T4RBP0_9BACT</name>
<dbReference type="InterPro" id="IPR006685">
    <property type="entry name" value="MscS_channel_2nd"/>
</dbReference>
<dbReference type="Pfam" id="PF00924">
    <property type="entry name" value="MS_channel_2nd"/>
    <property type="match status" value="1"/>
</dbReference>
<gene>
    <name evidence="7" type="ORF">SAMN02745202_02173</name>
</gene>
<evidence type="ECO:0000313" key="8">
    <source>
        <dbReference type="Proteomes" id="UP000190065"/>
    </source>
</evidence>
<keyword evidence="2 5" id="KW-0812">Transmembrane</keyword>
<dbReference type="EMBL" id="FUXK01000030">
    <property type="protein sequence ID" value="SKA13108.1"/>
    <property type="molecule type" value="Genomic_DNA"/>
</dbReference>
<feature type="transmembrane region" description="Helical" evidence="5">
    <location>
        <begin position="103"/>
        <end position="121"/>
    </location>
</feature>
<sequence>METIRLFVERLIVACGISGISVPIVRHIVLALVVVIVAYLSFVIGRQLILFLTKIVMKKGTQWNPLLLLSVSRIIPAIVVRALMPLVFYQYPWVRLSLSRATAVYITVMATLAAVALLNSFEGNEGQNLTATQQYFKSFRGVLKIVIFFLGAIVAIALLIGRSPMTLIAGLGATSAVLMLVFKDTISGLVAGIQLTSNNMVRKGDWITVPNSAVDGVVEEITLTTVKVRNFDHTIVTVTPQTLVSDSFQNWMGMQKSDGRRVKRKVFYDFRHIKLATDDLKKQLVERGYFTANELQGEQVNMALYRRYVERMLAQDARVNHHLSCLVRQLEATSSGLPLEFYFFLSDKEWVAYEHQVADLMEKIYALAADFDVLIYQTTPQQ</sequence>
<dbReference type="PANTHER" id="PTHR30414:SF0">
    <property type="entry name" value="MINICONDUCTANCE MECHANOSENSITIVE CHANNEL YBDG"/>
    <property type="match status" value="1"/>
</dbReference>
<dbReference type="GO" id="GO:0005886">
    <property type="term" value="C:plasma membrane"/>
    <property type="evidence" value="ECO:0007669"/>
    <property type="project" value="TreeGrafter"/>
</dbReference>
<accession>A0A1T4RBP0</accession>
<keyword evidence="4 5" id="KW-0472">Membrane</keyword>
<dbReference type="SUPFAM" id="SSF50182">
    <property type="entry name" value="Sm-like ribonucleoproteins"/>
    <property type="match status" value="1"/>
</dbReference>
<dbReference type="RefSeq" id="WP_078805813.1">
    <property type="nucleotide sequence ID" value="NZ_FUXK01000030.1"/>
</dbReference>